<name>A0A220MML8_9BACL</name>
<evidence type="ECO:0000259" key="8">
    <source>
        <dbReference type="Pfam" id="PF08281"/>
    </source>
</evidence>
<proteinExistence type="inferred from homology"/>
<dbReference type="PROSITE" id="PS01063">
    <property type="entry name" value="SIGMA70_ECF"/>
    <property type="match status" value="1"/>
</dbReference>
<dbReference type="InterPro" id="IPR014284">
    <property type="entry name" value="RNA_pol_sigma-70_dom"/>
</dbReference>
<dbReference type="Gene3D" id="1.10.1740.10">
    <property type="match status" value="1"/>
</dbReference>
<organism evidence="9 10">
    <name type="scientific">Brevibacillus formosus</name>
    <dbReference type="NCBI Taxonomy" id="54913"/>
    <lineage>
        <taxon>Bacteria</taxon>
        <taxon>Bacillati</taxon>
        <taxon>Bacillota</taxon>
        <taxon>Bacilli</taxon>
        <taxon>Bacillales</taxon>
        <taxon>Paenibacillaceae</taxon>
        <taxon>Brevibacillus</taxon>
    </lineage>
</organism>
<dbReference type="SUPFAM" id="SSF88946">
    <property type="entry name" value="Sigma2 domain of RNA polymerase sigma factors"/>
    <property type="match status" value="1"/>
</dbReference>
<dbReference type="EMBL" id="CP018145">
    <property type="protein sequence ID" value="ASJ56005.1"/>
    <property type="molecule type" value="Genomic_DNA"/>
</dbReference>
<evidence type="ECO:0000256" key="2">
    <source>
        <dbReference type="ARBA" id="ARBA00023015"/>
    </source>
</evidence>
<dbReference type="PANTHER" id="PTHR43133:SF8">
    <property type="entry name" value="RNA POLYMERASE SIGMA FACTOR HI_1459-RELATED"/>
    <property type="match status" value="1"/>
</dbReference>
<dbReference type="InterPro" id="IPR036388">
    <property type="entry name" value="WH-like_DNA-bd_sf"/>
</dbReference>
<keyword evidence="2 6" id="KW-0805">Transcription regulation</keyword>
<evidence type="ECO:0000256" key="4">
    <source>
        <dbReference type="ARBA" id="ARBA00023125"/>
    </source>
</evidence>
<dbReference type="GO" id="GO:0006950">
    <property type="term" value="P:response to stress"/>
    <property type="evidence" value="ECO:0007669"/>
    <property type="project" value="UniProtKB-ARBA"/>
</dbReference>
<dbReference type="InterPro" id="IPR007627">
    <property type="entry name" value="RNA_pol_sigma70_r2"/>
</dbReference>
<evidence type="ECO:0000313" key="9">
    <source>
        <dbReference type="EMBL" id="ASJ56005.1"/>
    </source>
</evidence>
<keyword evidence="4 6" id="KW-0238">DNA-binding</keyword>
<evidence type="ECO:0000259" key="7">
    <source>
        <dbReference type="Pfam" id="PF04542"/>
    </source>
</evidence>
<dbReference type="NCBIfam" id="TIGR02937">
    <property type="entry name" value="sigma70-ECF"/>
    <property type="match status" value="1"/>
</dbReference>
<dbReference type="GO" id="GO:0006352">
    <property type="term" value="P:DNA-templated transcription initiation"/>
    <property type="evidence" value="ECO:0007669"/>
    <property type="project" value="InterPro"/>
</dbReference>
<sequence length="174" mass="20508">MDKNGLMEQWFLRYGDDIYKFLIYYTGTRDVEDLVQDVFLKALRSLDAFEGRSQPKTWLLTIARNTAIDHKRKQRLRNWLPDKWLANVETDEKTPEEILHVHEEQQALYHAIREAKPAFREVLILRGVKGLSSKETAEILGWSENKVNVTLHRAMKAVREILEREKKEMISDAI</sequence>
<dbReference type="PANTHER" id="PTHR43133">
    <property type="entry name" value="RNA POLYMERASE ECF-TYPE SIGMA FACTO"/>
    <property type="match status" value="1"/>
</dbReference>
<dbReference type="AlphaFoldDB" id="A0A220MML8"/>
<dbReference type="RefSeq" id="WP_088909617.1">
    <property type="nucleotide sequence ID" value="NZ_CP018145.1"/>
</dbReference>
<evidence type="ECO:0000256" key="1">
    <source>
        <dbReference type="ARBA" id="ARBA00010641"/>
    </source>
</evidence>
<keyword evidence="3 6" id="KW-0731">Sigma factor</keyword>
<dbReference type="InterPro" id="IPR039425">
    <property type="entry name" value="RNA_pol_sigma-70-like"/>
</dbReference>
<dbReference type="InterPro" id="IPR013324">
    <property type="entry name" value="RNA_pol_sigma_r3/r4-like"/>
</dbReference>
<comment type="similarity">
    <text evidence="1 6">Belongs to the sigma-70 factor family. ECF subfamily.</text>
</comment>
<dbReference type="InterPro" id="IPR013325">
    <property type="entry name" value="RNA_pol_sigma_r2"/>
</dbReference>
<evidence type="ECO:0000256" key="6">
    <source>
        <dbReference type="RuleBase" id="RU000716"/>
    </source>
</evidence>
<evidence type="ECO:0000256" key="5">
    <source>
        <dbReference type="ARBA" id="ARBA00023163"/>
    </source>
</evidence>
<feature type="domain" description="RNA polymerase sigma factor 70 region 4 type 2" evidence="8">
    <location>
        <begin position="107"/>
        <end position="157"/>
    </location>
</feature>
<dbReference type="InterPro" id="IPR013249">
    <property type="entry name" value="RNA_pol_sigma70_r4_t2"/>
</dbReference>
<protein>
    <recommendedName>
        <fullName evidence="6">RNA polymerase sigma factor</fullName>
    </recommendedName>
</protein>
<feature type="domain" description="RNA polymerase sigma-70 region 2" evidence="7">
    <location>
        <begin position="11"/>
        <end position="75"/>
    </location>
</feature>
<gene>
    <name evidence="9" type="ORF">BP422_22125</name>
</gene>
<dbReference type="Pfam" id="PF04542">
    <property type="entry name" value="Sigma70_r2"/>
    <property type="match status" value="1"/>
</dbReference>
<keyword evidence="5 6" id="KW-0804">Transcription</keyword>
<evidence type="ECO:0000256" key="3">
    <source>
        <dbReference type="ARBA" id="ARBA00023082"/>
    </source>
</evidence>
<dbReference type="InterPro" id="IPR000838">
    <property type="entry name" value="RNA_pol_sigma70_ECF_CS"/>
</dbReference>
<dbReference type="CDD" id="cd06171">
    <property type="entry name" value="Sigma70_r4"/>
    <property type="match status" value="1"/>
</dbReference>
<dbReference type="Proteomes" id="UP000197781">
    <property type="component" value="Chromosome"/>
</dbReference>
<dbReference type="Gene3D" id="1.10.10.10">
    <property type="entry name" value="Winged helix-like DNA-binding domain superfamily/Winged helix DNA-binding domain"/>
    <property type="match status" value="1"/>
</dbReference>
<reference evidence="9 10" key="1">
    <citation type="submission" date="2016-11" db="EMBL/GenBank/DDBJ databases">
        <authorList>
            <person name="Jaros S."/>
            <person name="Januszkiewicz K."/>
            <person name="Wedrychowicz H."/>
        </authorList>
    </citation>
    <scope>NUCLEOTIDE SEQUENCE [LARGE SCALE GENOMIC DNA]</scope>
    <source>
        <strain evidence="9 10">NF2</strain>
    </source>
</reference>
<dbReference type="KEGG" id="bfm:BP422_22125"/>
<dbReference type="Pfam" id="PF08281">
    <property type="entry name" value="Sigma70_r4_2"/>
    <property type="match status" value="1"/>
</dbReference>
<evidence type="ECO:0000313" key="10">
    <source>
        <dbReference type="Proteomes" id="UP000197781"/>
    </source>
</evidence>
<accession>A0A220MML8</accession>
<dbReference type="SUPFAM" id="SSF88659">
    <property type="entry name" value="Sigma3 and sigma4 domains of RNA polymerase sigma factors"/>
    <property type="match status" value="1"/>
</dbReference>
<dbReference type="GO" id="GO:0003677">
    <property type="term" value="F:DNA binding"/>
    <property type="evidence" value="ECO:0007669"/>
    <property type="project" value="UniProtKB-KW"/>
</dbReference>
<dbReference type="GO" id="GO:0016987">
    <property type="term" value="F:sigma factor activity"/>
    <property type="evidence" value="ECO:0007669"/>
    <property type="project" value="UniProtKB-KW"/>
</dbReference>